<dbReference type="Gene3D" id="1.20.120.1020">
    <property type="entry name" value="Prion-inhibition and propagation, HeLo domain"/>
    <property type="match status" value="1"/>
</dbReference>
<evidence type="ECO:0000259" key="3">
    <source>
        <dbReference type="Pfam" id="PF14479"/>
    </source>
</evidence>
<proteinExistence type="predicted"/>
<comment type="caution">
    <text evidence="4">The sequence shown here is derived from an EMBL/GenBank/DDBJ whole genome shotgun (WGS) entry which is preliminary data.</text>
</comment>
<feature type="domain" description="Prion-inhibition and propagation HeLo" evidence="3">
    <location>
        <begin position="6"/>
        <end position="207"/>
    </location>
</feature>
<keyword evidence="1" id="KW-0175">Coiled coil</keyword>
<protein>
    <recommendedName>
        <fullName evidence="3">Prion-inhibition and propagation HeLo domain-containing protein</fullName>
    </recommendedName>
</protein>
<dbReference type="PANTHER" id="PTHR37542">
    <property type="entry name" value="HELO DOMAIN-CONTAINING PROTEIN-RELATED"/>
    <property type="match status" value="1"/>
</dbReference>
<evidence type="ECO:0000313" key="4">
    <source>
        <dbReference type="EMBL" id="RYO92727.1"/>
    </source>
</evidence>
<feature type="coiled-coil region" evidence="1">
    <location>
        <begin position="174"/>
        <end position="201"/>
    </location>
</feature>
<feature type="compositionally biased region" description="Basic and acidic residues" evidence="2">
    <location>
        <begin position="442"/>
        <end position="452"/>
    </location>
</feature>
<reference evidence="4 5" key="1">
    <citation type="submission" date="2018-06" db="EMBL/GenBank/DDBJ databases">
        <title>Complete Genomes of Monosporascus.</title>
        <authorList>
            <person name="Robinson A.J."/>
            <person name="Natvig D.O."/>
        </authorList>
    </citation>
    <scope>NUCLEOTIDE SEQUENCE [LARGE SCALE GENOMIC DNA]</scope>
    <source>
        <strain evidence="4 5">CBS 609.92</strain>
    </source>
</reference>
<dbReference type="InterPro" id="IPR016135">
    <property type="entry name" value="UBQ-conjugating_enzyme/RWD"/>
</dbReference>
<dbReference type="Pfam" id="PF14479">
    <property type="entry name" value="HeLo"/>
    <property type="match status" value="1"/>
</dbReference>
<dbReference type="Proteomes" id="UP000294003">
    <property type="component" value="Unassembled WGS sequence"/>
</dbReference>
<feature type="compositionally biased region" description="Basic and acidic residues" evidence="2">
    <location>
        <begin position="475"/>
        <end position="486"/>
    </location>
</feature>
<gene>
    <name evidence="4" type="ORF">DL762_001433</name>
</gene>
<dbReference type="SUPFAM" id="SSF54495">
    <property type="entry name" value="UBC-like"/>
    <property type="match status" value="1"/>
</dbReference>
<feature type="region of interest" description="Disordered" evidence="2">
    <location>
        <begin position="343"/>
        <end position="374"/>
    </location>
</feature>
<evidence type="ECO:0000313" key="5">
    <source>
        <dbReference type="Proteomes" id="UP000294003"/>
    </source>
</evidence>
<sequence length="486" mass="53920">MAEVVGLTLSVLGIAGLFKACIDNFDIVVRAREFSQVFEYLCPKLALHRTRLVLWGETLGIAQAEEGGGPVHYIRSLEHPIIKPTVESCLSQLCDLLGKADIVSENYSLKDEDPREGSDSKGLAVLRDTFERIREGIHKNQKQKSVRKVTKWAVHDHAQFEELVHKIGALLDGLEKVLEALGRLEAYQSQLEREIETISDEDSLSRLEEVCSSVSASPALKAISDTASMRLTIITSSSKSYATAKSTQIDDTQETEGVSVPHNGVRRAELPALTLTSRPQLAQPNAQDAALVFALSSLLASPNLEDPLVPEIAEKYIMDYEGYCEDARRLTWRYARDGRPDEESIGFPTEHTGSKIQATPYVTPEPRPKSLARSEVHVDVENFIESEYEYERELLTKSKGRQESGSEDEQDRELRSLAETQSELEENRPRGGGVLLDGIPVDCKKDAVENWMRELGSGPKAMQPDPPCPSPELPVDARVDDSTQEP</sequence>
<feature type="region of interest" description="Disordered" evidence="2">
    <location>
        <begin position="396"/>
        <end position="415"/>
    </location>
</feature>
<evidence type="ECO:0000256" key="1">
    <source>
        <dbReference type="SAM" id="Coils"/>
    </source>
</evidence>
<evidence type="ECO:0000256" key="2">
    <source>
        <dbReference type="SAM" id="MobiDB-lite"/>
    </source>
</evidence>
<dbReference type="EMBL" id="QJNS01000024">
    <property type="protein sequence ID" value="RYO92727.1"/>
    <property type="molecule type" value="Genomic_DNA"/>
</dbReference>
<accession>A0ABY0HKH6</accession>
<dbReference type="PANTHER" id="PTHR37542:SF3">
    <property type="entry name" value="PRION-INHIBITION AND PROPAGATION HELO DOMAIN-CONTAINING PROTEIN"/>
    <property type="match status" value="1"/>
</dbReference>
<organism evidence="4 5">
    <name type="scientific">Monosporascus cannonballus</name>
    <dbReference type="NCBI Taxonomy" id="155416"/>
    <lineage>
        <taxon>Eukaryota</taxon>
        <taxon>Fungi</taxon>
        <taxon>Dikarya</taxon>
        <taxon>Ascomycota</taxon>
        <taxon>Pezizomycotina</taxon>
        <taxon>Sordariomycetes</taxon>
        <taxon>Xylariomycetidae</taxon>
        <taxon>Xylariales</taxon>
        <taxon>Xylariales incertae sedis</taxon>
        <taxon>Monosporascus</taxon>
    </lineage>
</organism>
<name>A0ABY0HKH6_9PEZI</name>
<dbReference type="InterPro" id="IPR029498">
    <property type="entry name" value="HeLo_dom"/>
</dbReference>
<dbReference type="InterPro" id="IPR038305">
    <property type="entry name" value="HeLo_sf"/>
</dbReference>
<dbReference type="Gene3D" id="3.10.110.10">
    <property type="entry name" value="Ubiquitin Conjugating Enzyme"/>
    <property type="match status" value="1"/>
</dbReference>
<feature type="region of interest" description="Disordered" evidence="2">
    <location>
        <begin position="420"/>
        <end position="486"/>
    </location>
</feature>
<keyword evidence="5" id="KW-1185">Reference proteome</keyword>